<organism evidence="2 3">
    <name type="scientific">Hymenobacter yonginensis</name>
    <dbReference type="NCBI Taxonomy" id="748197"/>
    <lineage>
        <taxon>Bacteria</taxon>
        <taxon>Pseudomonadati</taxon>
        <taxon>Bacteroidota</taxon>
        <taxon>Cytophagia</taxon>
        <taxon>Cytophagales</taxon>
        <taxon>Hymenobacteraceae</taxon>
        <taxon>Hymenobacter</taxon>
    </lineage>
</organism>
<dbReference type="Proteomes" id="UP001211872">
    <property type="component" value="Chromosome"/>
</dbReference>
<dbReference type="SUPFAM" id="SSF56935">
    <property type="entry name" value="Porins"/>
    <property type="match status" value="1"/>
</dbReference>
<feature type="chain" id="PRO_5047273537" evidence="1">
    <location>
        <begin position="27"/>
        <end position="355"/>
    </location>
</feature>
<evidence type="ECO:0000256" key="1">
    <source>
        <dbReference type="SAM" id="SignalP"/>
    </source>
</evidence>
<sequence length="355" mass="38120">MIGLLHRRILVPVSVALGLGVSPAMAQIGGQQTFSFLNLPPGAKTAALGGVNVSVRDADPTMLLSNPALLNAEMDGRLALSFVDYLADIKQSTLAYAFKPKEVDAGRRWGATLSYLNYGELIMRDPANNVLGTFSVNEYAAGLTYAYVQGPFTLAGTGKLAVSGISGNHSVGLLADVGAVFKHPEQDFTVGLAVKNAGYQLKPYAGAGREPMPLDVQLGATIKPEHMPLRFSITAHNLQRLDIVYLDPNQRGQLDENGEQVKKKKTLGDKVARHFAVGGELLLGKSLNVRLGYNHLQRRELRLDNAAGGAGISFGVMLRISQFQLDYTRAGLHASGAANYFTVARNLNSLFVKTQ</sequence>
<gene>
    <name evidence="2" type="primary">porQ</name>
    <name evidence="2" type="ORF">O9Z63_12280</name>
</gene>
<reference evidence="2 3" key="1">
    <citation type="journal article" date="2011" name="Int. J. Syst. Evol. Microbiol.">
        <title>Hymenobacter yonginensis sp. nov., isolated from a mesotrophic artificial lake.</title>
        <authorList>
            <person name="Joung Y."/>
            <person name="Cho S.H."/>
            <person name="Kim H."/>
            <person name="Kim S.B."/>
            <person name="Joh K."/>
        </authorList>
    </citation>
    <scope>NUCLEOTIDE SEQUENCE [LARGE SCALE GENOMIC DNA]</scope>
    <source>
        <strain evidence="2 3">KCTC 22745</strain>
    </source>
</reference>
<evidence type="ECO:0000313" key="3">
    <source>
        <dbReference type="Proteomes" id="UP001211872"/>
    </source>
</evidence>
<accession>A0ABY7PKU3</accession>
<feature type="signal peptide" evidence="1">
    <location>
        <begin position="1"/>
        <end position="26"/>
    </location>
</feature>
<keyword evidence="1" id="KW-0732">Signal</keyword>
<evidence type="ECO:0000313" key="2">
    <source>
        <dbReference type="EMBL" id="WBO83155.1"/>
    </source>
</evidence>
<dbReference type="NCBIfam" id="NF033709">
    <property type="entry name" value="PorV_fam"/>
    <property type="match status" value="1"/>
</dbReference>
<protein>
    <submittedName>
        <fullName evidence="2">Type IX secretion system protein PorQ</fullName>
    </submittedName>
</protein>
<dbReference type="NCBIfam" id="NF033711">
    <property type="entry name" value="T9SS_PorQ"/>
    <property type="match status" value="1"/>
</dbReference>
<dbReference type="RefSeq" id="WP_270125518.1">
    <property type="nucleotide sequence ID" value="NZ_CP115396.1"/>
</dbReference>
<dbReference type="Gene3D" id="2.40.160.60">
    <property type="entry name" value="Outer membrane protein transport protein (OMPP1/FadL/TodX)"/>
    <property type="match status" value="1"/>
</dbReference>
<dbReference type="EMBL" id="CP115396">
    <property type="protein sequence ID" value="WBO83155.1"/>
    <property type="molecule type" value="Genomic_DNA"/>
</dbReference>
<proteinExistence type="predicted"/>
<name>A0ABY7PKU3_9BACT</name>
<keyword evidence="3" id="KW-1185">Reference proteome</keyword>